<sequence>MTLDQATRKCHSREALEQDGCSQCHLGRATNGRTSMSSDEVVNSWCWVKRFEGRFNQKTTAVDWLYWNIYDDAVSEAISFDSGEKVHETRSDGSNFSLLISSFAVSLYLHLIAYVPFILSRGIPVGVASGPGACRFNGVYSSWLYPARPLPPPSLNWPFLVGPSGRGTSRDDLSGSFPPESVGVEKAVKASTAQQISMECRGV</sequence>
<evidence type="ECO:0000313" key="3">
    <source>
        <dbReference type="Proteomes" id="UP000784294"/>
    </source>
</evidence>
<feature type="non-terminal residue" evidence="2">
    <location>
        <position position="1"/>
    </location>
</feature>
<dbReference type="EMBL" id="CAAALY010024242">
    <property type="protein sequence ID" value="VEL15335.1"/>
    <property type="molecule type" value="Genomic_DNA"/>
</dbReference>
<feature type="transmembrane region" description="Helical" evidence="1">
    <location>
        <begin position="96"/>
        <end position="119"/>
    </location>
</feature>
<keyword evidence="1" id="KW-0472">Membrane</keyword>
<dbReference type="AlphaFoldDB" id="A0A3S4ZML2"/>
<keyword evidence="1" id="KW-0812">Transmembrane</keyword>
<keyword evidence="1" id="KW-1133">Transmembrane helix</keyword>
<evidence type="ECO:0000256" key="1">
    <source>
        <dbReference type="SAM" id="Phobius"/>
    </source>
</evidence>
<gene>
    <name evidence="2" type="ORF">PXEA_LOCUS8775</name>
</gene>
<reference evidence="2" key="1">
    <citation type="submission" date="2018-11" db="EMBL/GenBank/DDBJ databases">
        <authorList>
            <consortium name="Pathogen Informatics"/>
        </authorList>
    </citation>
    <scope>NUCLEOTIDE SEQUENCE</scope>
</reference>
<comment type="caution">
    <text evidence="2">The sequence shown here is derived from an EMBL/GenBank/DDBJ whole genome shotgun (WGS) entry which is preliminary data.</text>
</comment>
<proteinExistence type="predicted"/>
<accession>A0A3S4ZML2</accession>
<name>A0A3S4ZML2_9PLAT</name>
<organism evidence="2 3">
    <name type="scientific">Protopolystoma xenopodis</name>
    <dbReference type="NCBI Taxonomy" id="117903"/>
    <lineage>
        <taxon>Eukaryota</taxon>
        <taxon>Metazoa</taxon>
        <taxon>Spiralia</taxon>
        <taxon>Lophotrochozoa</taxon>
        <taxon>Platyhelminthes</taxon>
        <taxon>Monogenea</taxon>
        <taxon>Polyopisthocotylea</taxon>
        <taxon>Polystomatidea</taxon>
        <taxon>Polystomatidae</taxon>
        <taxon>Protopolystoma</taxon>
    </lineage>
</organism>
<protein>
    <submittedName>
        <fullName evidence="2">Uncharacterized protein</fullName>
    </submittedName>
</protein>
<keyword evidence="3" id="KW-1185">Reference proteome</keyword>
<dbReference type="Proteomes" id="UP000784294">
    <property type="component" value="Unassembled WGS sequence"/>
</dbReference>
<evidence type="ECO:0000313" key="2">
    <source>
        <dbReference type="EMBL" id="VEL15335.1"/>
    </source>
</evidence>